<dbReference type="Proteomes" id="UP000314986">
    <property type="component" value="Unassembled WGS sequence"/>
</dbReference>
<evidence type="ECO:0008006" key="4">
    <source>
        <dbReference type="Google" id="ProtNLM"/>
    </source>
</evidence>
<evidence type="ECO:0000256" key="1">
    <source>
        <dbReference type="SAM" id="SignalP"/>
    </source>
</evidence>
<feature type="chain" id="PRO_5021487990" description="Secreted protein" evidence="1">
    <location>
        <begin position="17"/>
        <end position="120"/>
    </location>
</feature>
<sequence length="120" mass="13557">RCACACVLWSPAQVCGLSPVCVRACAVSEPEWLKRLPQAEHSYGLSPVCVRWCVARAPGRLKRALHTVQAWGRPPVCVVWCLRSALGTGKRLPHWPHWCERSWIRSLEAPRKRFPHTGHS</sequence>
<evidence type="ECO:0000313" key="3">
    <source>
        <dbReference type="Proteomes" id="UP000314986"/>
    </source>
</evidence>
<organism evidence="2 3">
    <name type="scientific">Callorhinchus milii</name>
    <name type="common">Ghost shark</name>
    <dbReference type="NCBI Taxonomy" id="7868"/>
    <lineage>
        <taxon>Eukaryota</taxon>
        <taxon>Metazoa</taxon>
        <taxon>Chordata</taxon>
        <taxon>Craniata</taxon>
        <taxon>Vertebrata</taxon>
        <taxon>Chondrichthyes</taxon>
        <taxon>Holocephali</taxon>
        <taxon>Chimaeriformes</taxon>
        <taxon>Callorhinchidae</taxon>
        <taxon>Callorhinchus</taxon>
    </lineage>
</organism>
<reference evidence="3" key="3">
    <citation type="journal article" date="2014" name="Nature">
        <title>Elephant shark genome provides unique insights into gnathostome evolution.</title>
        <authorList>
            <consortium name="International Elephant Shark Genome Sequencing Consortium"/>
            <person name="Venkatesh B."/>
            <person name="Lee A.P."/>
            <person name="Ravi V."/>
            <person name="Maurya A.K."/>
            <person name="Lian M.M."/>
            <person name="Swann J.B."/>
            <person name="Ohta Y."/>
            <person name="Flajnik M.F."/>
            <person name="Sutoh Y."/>
            <person name="Kasahara M."/>
            <person name="Hoon S."/>
            <person name="Gangu V."/>
            <person name="Roy S.W."/>
            <person name="Irimia M."/>
            <person name="Korzh V."/>
            <person name="Kondrychyn I."/>
            <person name="Lim Z.W."/>
            <person name="Tay B.H."/>
            <person name="Tohari S."/>
            <person name="Kong K.W."/>
            <person name="Ho S."/>
            <person name="Lorente-Galdos B."/>
            <person name="Quilez J."/>
            <person name="Marques-Bonet T."/>
            <person name="Raney B.J."/>
            <person name="Ingham P.W."/>
            <person name="Tay A."/>
            <person name="Hillier L.W."/>
            <person name="Minx P."/>
            <person name="Boehm T."/>
            <person name="Wilson R.K."/>
            <person name="Brenner S."/>
            <person name="Warren W.C."/>
        </authorList>
    </citation>
    <scope>NUCLEOTIDE SEQUENCE [LARGE SCALE GENOMIC DNA]</scope>
</reference>
<feature type="signal peptide" evidence="1">
    <location>
        <begin position="1"/>
        <end position="16"/>
    </location>
</feature>
<dbReference type="InParanoid" id="A0A4W3JSL8"/>
<evidence type="ECO:0000313" key="2">
    <source>
        <dbReference type="Ensembl" id="ENSCMIP00000041108.1"/>
    </source>
</evidence>
<dbReference type="STRING" id="7868.ENSCMIP00000041108"/>
<reference evidence="3" key="1">
    <citation type="journal article" date="2006" name="Science">
        <title>Ancient noncoding elements conserved in the human genome.</title>
        <authorList>
            <person name="Venkatesh B."/>
            <person name="Kirkness E.F."/>
            <person name="Loh Y.H."/>
            <person name="Halpern A.L."/>
            <person name="Lee A.P."/>
            <person name="Johnson J."/>
            <person name="Dandona N."/>
            <person name="Viswanathan L.D."/>
            <person name="Tay A."/>
            <person name="Venter J.C."/>
            <person name="Strausberg R.L."/>
            <person name="Brenner S."/>
        </authorList>
    </citation>
    <scope>NUCLEOTIDE SEQUENCE [LARGE SCALE GENOMIC DNA]</scope>
</reference>
<accession>A0A4W3JSL8</accession>
<proteinExistence type="predicted"/>
<dbReference type="AlphaFoldDB" id="A0A4W3JSL8"/>
<protein>
    <recommendedName>
        <fullName evidence="4">Secreted protein</fullName>
    </recommendedName>
</protein>
<reference evidence="2" key="4">
    <citation type="submission" date="2025-08" db="UniProtKB">
        <authorList>
            <consortium name="Ensembl"/>
        </authorList>
    </citation>
    <scope>IDENTIFICATION</scope>
</reference>
<reference evidence="3" key="2">
    <citation type="journal article" date="2007" name="PLoS Biol.">
        <title>Survey sequencing and comparative analysis of the elephant shark (Callorhinchus milii) genome.</title>
        <authorList>
            <person name="Venkatesh B."/>
            <person name="Kirkness E.F."/>
            <person name="Loh Y.H."/>
            <person name="Halpern A.L."/>
            <person name="Lee A.P."/>
            <person name="Johnson J."/>
            <person name="Dandona N."/>
            <person name="Viswanathan L.D."/>
            <person name="Tay A."/>
            <person name="Venter J.C."/>
            <person name="Strausberg R.L."/>
            <person name="Brenner S."/>
        </authorList>
    </citation>
    <scope>NUCLEOTIDE SEQUENCE [LARGE SCALE GENOMIC DNA]</scope>
</reference>
<reference evidence="2" key="5">
    <citation type="submission" date="2025-09" db="UniProtKB">
        <authorList>
            <consortium name="Ensembl"/>
        </authorList>
    </citation>
    <scope>IDENTIFICATION</scope>
</reference>
<keyword evidence="3" id="KW-1185">Reference proteome</keyword>
<dbReference type="Ensembl" id="ENSCMIT00000041688.1">
    <property type="protein sequence ID" value="ENSCMIP00000041108.1"/>
    <property type="gene ID" value="ENSCMIG00000017137.1"/>
</dbReference>
<keyword evidence="1" id="KW-0732">Signal</keyword>
<name>A0A4W3JSL8_CALMI</name>